<dbReference type="OrthoDB" id="6499973at2759"/>
<dbReference type="InterPro" id="IPR036259">
    <property type="entry name" value="MFS_trans_sf"/>
</dbReference>
<evidence type="ECO:0000313" key="8">
    <source>
        <dbReference type="Proteomes" id="UP000724874"/>
    </source>
</evidence>
<feature type="transmembrane region" description="Helical" evidence="4">
    <location>
        <begin position="239"/>
        <end position="261"/>
    </location>
</feature>
<feature type="transmembrane region" description="Helical" evidence="4">
    <location>
        <begin position="328"/>
        <end position="354"/>
    </location>
</feature>
<keyword evidence="8" id="KW-1185">Reference proteome</keyword>
<gene>
    <name evidence="7" type="ORF">CPB84DRAFT_1732372</name>
    <name evidence="6" type="ORF">CPB84DRAFT_1857093</name>
</gene>
<evidence type="ECO:0000259" key="5">
    <source>
        <dbReference type="PROSITE" id="PS50850"/>
    </source>
</evidence>
<evidence type="ECO:0000313" key="6">
    <source>
        <dbReference type="EMBL" id="KAF8868817.1"/>
    </source>
</evidence>
<dbReference type="Proteomes" id="UP000724874">
    <property type="component" value="Unassembled WGS sequence"/>
</dbReference>
<dbReference type="EMBL" id="JADNYJ010000068">
    <property type="protein sequence ID" value="KAF8892800.1"/>
    <property type="molecule type" value="Genomic_DNA"/>
</dbReference>
<evidence type="ECO:0000256" key="2">
    <source>
        <dbReference type="ARBA" id="ARBA00006727"/>
    </source>
</evidence>
<feature type="transmembrane region" description="Helical" evidence="4">
    <location>
        <begin position="162"/>
        <end position="183"/>
    </location>
</feature>
<comment type="similarity">
    <text evidence="2">Belongs to the major facilitator superfamily. Monocarboxylate porter (TC 2.A.1.13) family.</text>
</comment>
<sequence>MPFGMEPKPRVADDNESQQSSTLKVPDDGGSTAWLTVLGAWLVMFSTFGYLYSFGVYQDFYTRFFLSTHSPSKIAWIGSFQLMMPFGFGVVSGKLFDSGYFHLLQLFGSCIFVISLFMLSLAREQQYSDVFLSQAVGMGIGLGCTFIPTVSVVSHHFNERKVLATGIVMSGSSLGAVIFPIMINNLIKTIGFAKTVRASAYIVFGLLIIANAIMRPAYPKDKTEKPKLNIKAFFTDVPYILGSFGALISMFGFYFPLIYLQLYAVEHGIDSNLAFYSIATLNAASTIGRVFGNYIAHHLGSFNVGISCTLVTAASIFAVFGVHNSASLIIVSIFHGLFAGAWLSVSVAALSTLARHPHEVGSRIGIALAFSSFGSLGSAPVQGALLTSTYIWSRPIIFSGVLMVAASFVFLLARMVLAKERGTWRV</sequence>
<feature type="transmembrane region" description="Helical" evidence="4">
    <location>
        <begin position="100"/>
        <end position="119"/>
    </location>
</feature>
<evidence type="ECO:0000256" key="1">
    <source>
        <dbReference type="ARBA" id="ARBA00004141"/>
    </source>
</evidence>
<feature type="transmembrane region" description="Helical" evidence="4">
    <location>
        <begin position="33"/>
        <end position="54"/>
    </location>
</feature>
<feature type="transmembrane region" description="Helical" evidence="4">
    <location>
        <begin position="273"/>
        <end position="292"/>
    </location>
</feature>
<feature type="transmembrane region" description="Helical" evidence="4">
    <location>
        <begin position="74"/>
        <end position="93"/>
    </location>
</feature>
<feature type="transmembrane region" description="Helical" evidence="4">
    <location>
        <begin position="131"/>
        <end position="150"/>
    </location>
</feature>
<feature type="transmembrane region" description="Helical" evidence="4">
    <location>
        <begin position="304"/>
        <end position="322"/>
    </location>
</feature>
<dbReference type="SUPFAM" id="SSF103473">
    <property type="entry name" value="MFS general substrate transporter"/>
    <property type="match status" value="1"/>
</dbReference>
<dbReference type="PROSITE" id="PS50850">
    <property type="entry name" value="MFS"/>
    <property type="match status" value="1"/>
</dbReference>
<dbReference type="GO" id="GO:0022857">
    <property type="term" value="F:transmembrane transporter activity"/>
    <property type="evidence" value="ECO:0007669"/>
    <property type="project" value="InterPro"/>
</dbReference>
<dbReference type="InterPro" id="IPR011701">
    <property type="entry name" value="MFS"/>
</dbReference>
<dbReference type="EMBL" id="JADNYJ010000542">
    <property type="protein sequence ID" value="KAF8868817.1"/>
    <property type="molecule type" value="Genomic_DNA"/>
</dbReference>
<keyword evidence="4" id="KW-0472">Membrane</keyword>
<feature type="transmembrane region" description="Helical" evidence="4">
    <location>
        <begin position="396"/>
        <end position="417"/>
    </location>
</feature>
<name>A0A9P5NHP3_GYMJU</name>
<feature type="region of interest" description="Disordered" evidence="3">
    <location>
        <begin position="1"/>
        <end position="27"/>
    </location>
</feature>
<dbReference type="InterPro" id="IPR050327">
    <property type="entry name" value="Proton-linked_MCT"/>
</dbReference>
<organism evidence="7 8">
    <name type="scientific">Gymnopilus junonius</name>
    <name type="common">Spectacular rustgill mushroom</name>
    <name type="synonym">Gymnopilus spectabilis subsp. junonius</name>
    <dbReference type="NCBI Taxonomy" id="109634"/>
    <lineage>
        <taxon>Eukaryota</taxon>
        <taxon>Fungi</taxon>
        <taxon>Dikarya</taxon>
        <taxon>Basidiomycota</taxon>
        <taxon>Agaricomycotina</taxon>
        <taxon>Agaricomycetes</taxon>
        <taxon>Agaricomycetidae</taxon>
        <taxon>Agaricales</taxon>
        <taxon>Agaricineae</taxon>
        <taxon>Hymenogastraceae</taxon>
        <taxon>Gymnopilus</taxon>
    </lineage>
</organism>
<feature type="domain" description="Major facilitator superfamily (MFS) profile" evidence="5">
    <location>
        <begin position="238"/>
        <end position="426"/>
    </location>
</feature>
<evidence type="ECO:0000256" key="3">
    <source>
        <dbReference type="SAM" id="MobiDB-lite"/>
    </source>
</evidence>
<dbReference type="PANTHER" id="PTHR11360">
    <property type="entry name" value="MONOCARBOXYLATE TRANSPORTER"/>
    <property type="match status" value="1"/>
</dbReference>
<feature type="transmembrane region" description="Helical" evidence="4">
    <location>
        <begin position="198"/>
        <end position="218"/>
    </location>
</feature>
<dbReference type="Pfam" id="PF07690">
    <property type="entry name" value="MFS_1"/>
    <property type="match status" value="1"/>
</dbReference>
<keyword evidence="4" id="KW-1133">Transmembrane helix</keyword>
<reference evidence="7" key="1">
    <citation type="submission" date="2020-11" db="EMBL/GenBank/DDBJ databases">
        <authorList>
            <consortium name="DOE Joint Genome Institute"/>
            <person name="Ahrendt S."/>
            <person name="Riley R."/>
            <person name="Andreopoulos W."/>
            <person name="LaButti K."/>
            <person name="Pangilinan J."/>
            <person name="Ruiz-duenas F.J."/>
            <person name="Barrasa J.M."/>
            <person name="Sanchez-Garcia M."/>
            <person name="Camarero S."/>
            <person name="Miyauchi S."/>
            <person name="Serrano A."/>
            <person name="Linde D."/>
            <person name="Babiker R."/>
            <person name="Drula E."/>
            <person name="Ayuso-Fernandez I."/>
            <person name="Pacheco R."/>
            <person name="Padilla G."/>
            <person name="Ferreira P."/>
            <person name="Barriuso J."/>
            <person name="Kellner H."/>
            <person name="Castanera R."/>
            <person name="Alfaro M."/>
            <person name="Ramirez L."/>
            <person name="Pisabarro A.G."/>
            <person name="Kuo A."/>
            <person name="Tritt A."/>
            <person name="Lipzen A."/>
            <person name="He G."/>
            <person name="Yan M."/>
            <person name="Ng V."/>
            <person name="Cullen D."/>
            <person name="Martin F."/>
            <person name="Rosso M.-N."/>
            <person name="Henrissat B."/>
            <person name="Hibbett D."/>
            <person name="Martinez A.T."/>
            <person name="Grigoriev I.V."/>
        </authorList>
    </citation>
    <scope>NUCLEOTIDE SEQUENCE</scope>
    <source>
        <strain evidence="7">AH 44721</strain>
    </source>
</reference>
<evidence type="ECO:0000256" key="4">
    <source>
        <dbReference type="SAM" id="Phobius"/>
    </source>
</evidence>
<dbReference type="AlphaFoldDB" id="A0A9P5NHP3"/>
<protein>
    <submittedName>
        <fullName evidence="7">MFS general substrate transporter</fullName>
    </submittedName>
</protein>
<dbReference type="PANTHER" id="PTHR11360:SF234">
    <property type="entry name" value="MFS-TYPE TRANSPORTER DBAD-RELATED"/>
    <property type="match status" value="1"/>
</dbReference>
<evidence type="ECO:0000313" key="7">
    <source>
        <dbReference type="EMBL" id="KAF8892800.1"/>
    </source>
</evidence>
<comment type="caution">
    <text evidence="7">The sequence shown here is derived from an EMBL/GenBank/DDBJ whole genome shotgun (WGS) entry which is preliminary data.</text>
</comment>
<accession>A0A9P5NHP3</accession>
<dbReference type="InterPro" id="IPR020846">
    <property type="entry name" value="MFS_dom"/>
</dbReference>
<dbReference type="Gene3D" id="1.20.1250.20">
    <property type="entry name" value="MFS general substrate transporter like domains"/>
    <property type="match status" value="2"/>
</dbReference>
<comment type="subcellular location">
    <subcellularLocation>
        <location evidence="1">Membrane</location>
        <topology evidence="1">Multi-pass membrane protein</topology>
    </subcellularLocation>
</comment>
<proteinExistence type="inferred from homology"/>
<keyword evidence="4" id="KW-0812">Transmembrane</keyword>
<dbReference type="GO" id="GO:0016020">
    <property type="term" value="C:membrane"/>
    <property type="evidence" value="ECO:0007669"/>
    <property type="project" value="UniProtKB-SubCell"/>
</dbReference>